<dbReference type="Proteomes" id="UP000636709">
    <property type="component" value="Unassembled WGS sequence"/>
</dbReference>
<evidence type="ECO:0000313" key="1">
    <source>
        <dbReference type="EMBL" id="KAF8730423.1"/>
    </source>
</evidence>
<protein>
    <submittedName>
        <fullName evidence="1">Uncharacterized protein</fullName>
    </submittedName>
</protein>
<reference evidence="1" key="1">
    <citation type="submission" date="2020-07" db="EMBL/GenBank/DDBJ databases">
        <title>Genome sequence and genetic diversity analysis of an under-domesticated orphan crop, white fonio (Digitaria exilis).</title>
        <authorList>
            <person name="Bennetzen J.L."/>
            <person name="Chen S."/>
            <person name="Ma X."/>
            <person name="Wang X."/>
            <person name="Yssel A.E.J."/>
            <person name="Chaluvadi S.R."/>
            <person name="Johnson M."/>
            <person name="Gangashetty P."/>
            <person name="Hamidou F."/>
            <person name="Sanogo M.D."/>
            <person name="Zwaenepoel A."/>
            <person name="Wallace J."/>
            <person name="Van De Peer Y."/>
            <person name="Van Deynze A."/>
        </authorList>
    </citation>
    <scope>NUCLEOTIDE SEQUENCE</scope>
    <source>
        <tissue evidence="1">Leaves</tissue>
    </source>
</reference>
<accession>A0A835F7L0</accession>
<keyword evidence="2" id="KW-1185">Reference proteome</keyword>
<comment type="caution">
    <text evidence="1">The sequence shown here is derived from an EMBL/GenBank/DDBJ whole genome shotgun (WGS) entry which is preliminary data.</text>
</comment>
<dbReference type="EMBL" id="JACEFO010001617">
    <property type="protein sequence ID" value="KAF8730423.1"/>
    <property type="molecule type" value="Genomic_DNA"/>
</dbReference>
<dbReference type="AlphaFoldDB" id="A0A835F7L0"/>
<proteinExistence type="predicted"/>
<gene>
    <name evidence="1" type="ORF">HU200_017000</name>
</gene>
<name>A0A835F7L0_9POAL</name>
<organism evidence="1 2">
    <name type="scientific">Digitaria exilis</name>
    <dbReference type="NCBI Taxonomy" id="1010633"/>
    <lineage>
        <taxon>Eukaryota</taxon>
        <taxon>Viridiplantae</taxon>
        <taxon>Streptophyta</taxon>
        <taxon>Embryophyta</taxon>
        <taxon>Tracheophyta</taxon>
        <taxon>Spermatophyta</taxon>
        <taxon>Magnoliopsida</taxon>
        <taxon>Liliopsida</taxon>
        <taxon>Poales</taxon>
        <taxon>Poaceae</taxon>
        <taxon>PACMAD clade</taxon>
        <taxon>Panicoideae</taxon>
        <taxon>Panicodae</taxon>
        <taxon>Paniceae</taxon>
        <taxon>Anthephorinae</taxon>
        <taxon>Digitaria</taxon>
    </lineage>
</organism>
<evidence type="ECO:0000313" key="2">
    <source>
        <dbReference type="Proteomes" id="UP000636709"/>
    </source>
</evidence>
<dbReference type="OrthoDB" id="689965at2759"/>
<sequence length="438" mass="47990">MSGFLRSAAYRVLGLPLRPASLLRPFPRLRLPAPRRMLTPDPEALLLHATHALGASELGDLPQTGRENRALHDVRPWATPRPRRLNASTWPALLDVEDGRFDDALAWLAQESLASRLCLAAFCDLLGRTDLCDHCLACFPEHHHPLLRQQSLYQIGIVSATLGGIQLVKFAGSEGRVAAAGFQIIDESVTKGKMSAFQIFVAAMLKRAAKRAIRDPAALNSDDGTGMFGAFIKALFGGPNTEGPPFFVLKAWQALLSAVVLGAPPLSGERVRAMLHSAERDLEHAVREREDPAVIADLRLLVAFLAARDGRFDDALERYVEMERADSSDPRPHCLAHLVCRFDERPEESDKWLGSYDRLVTAALISLADELVVALGTGGSHLAFDDDMVDATLVSALWDKKMPMVERLEIRAVRALLHAGVWSLLKRLENNGAGSTTD</sequence>